<keyword evidence="2" id="KW-1185">Reference proteome</keyword>
<proteinExistence type="predicted"/>
<dbReference type="PANTHER" id="PTHR30143:SF0">
    <property type="entry name" value="2-KETO-4-PENTENOATE HYDRATASE"/>
    <property type="match status" value="1"/>
</dbReference>
<dbReference type="OrthoDB" id="9792137at2"/>
<reference evidence="1 2" key="1">
    <citation type="submission" date="2016-10" db="EMBL/GenBank/DDBJ databases">
        <authorList>
            <person name="de Groot N.N."/>
        </authorList>
    </citation>
    <scope>NUCLEOTIDE SEQUENCE [LARGE SCALE GENOMIC DNA]</scope>
    <source>
        <strain evidence="1 2">DSM 21800</strain>
    </source>
</reference>
<name>A0A1H1N0U5_9ACTN</name>
<dbReference type="EMBL" id="LT629772">
    <property type="protein sequence ID" value="SDR92614.1"/>
    <property type="molecule type" value="Genomic_DNA"/>
</dbReference>
<dbReference type="RefSeq" id="WP_091518860.1">
    <property type="nucleotide sequence ID" value="NZ_LT629772.1"/>
</dbReference>
<dbReference type="PANTHER" id="PTHR30143">
    <property type="entry name" value="ACID HYDRATASE"/>
    <property type="match status" value="1"/>
</dbReference>
<dbReference type="AlphaFoldDB" id="A0A1H1N0U5"/>
<organism evidence="1 2">
    <name type="scientific">Microlunatus soli</name>
    <dbReference type="NCBI Taxonomy" id="630515"/>
    <lineage>
        <taxon>Bacteria</taxon>
        <taxon>Bacillati</taxon>
        <taxon>Actinomycetota</taxon>
        <taxon>Actinomycetes</taxon>
        <taxon>Propionibacteriales</taxon>
        <taxon>Propionibacteriaceae</taxon>
        <taxon>Microlunatus</taxon>
    </lineage>
</organism>
<dbReference type="Proteomes" id="UP000199103">
    <property type="component" value="Chromosome I"/>
</dbReference>
<accession>A0A1H1N0U5</accession>
<dbReference type="STRING" id="630515.SAMN04489812_0332"/>
<dbReference type="InterPro" id="IPR050772">
    <property type="entry name" value="Hydratase-Decarb/MhpD_sf"/>
</dbReference>
<dbReference type="SUPFAM" id="SSF56529">
    <property type="entry name" value="FAH"/>
    <property type="match status" value="1"/>
</dbReference>
<protein>
    <submittedName>
        <fullName evidence="1">2-keto-4-pentenoate hydratase</fullName>
    </submittedName>
</protein>
<dbReference type="GO" id="GO:0005737">
    <property type="term" value="C:cytoplasm"/>
    <property type="evidence" value="ECO:0007669"/>
    <property type="project" value="TreeGrafter"/>
</dbReference>
<dbReference type="InterPro" id="IPR036663">
    <property type="entry name" value="Fumarylacetoacetase_C_sf"/>
</dbReference>
<evidence type="ECO:0000313" key="1">
    <source>
        <dbReference type="EMBL" id="SDR92614.1"/>
    </source>
</evidence>
<sequence length="270" mass="27461">MDITLPARAFVEARRSAAGLPDYPGPLPVDLEQAYAIQDAAITLWLDEKAPGEGSNVDGPAGWKAGLIAPDRRTPGGDERLIGPIWADSVAPSGADPVSMPVYADGFAAVEAEFVIRLDAAAEPATWTADDAAALPQTIFAGIEIASSPLKTINDLGPAVTASDFGNNAGLVIGPEIPAGTEPATIAVSTEIDGRRVGDATGAAVPGGIHTSLAQTLTILGRRGRSVPGGTYFATGAVTGVHVAAAGQSAVIRFGDLPELRCLLQPAAPR</sequence>
<gene>
    <name evidence="1" type="ORF">SAMN04489812_0332</name>
</gene>
<evidence type="ECO:0000313" key="2">
    <source>
        <dbReference type="Proteomes" id="UP000199103"/>
    </source>
</evidence>
<dbReference type="GO" id="GO:0008684">
    <property type="term" value="F:2-oxopent-4-enoate hydratase activity"/>
    <property type="evidence" value="ECO:0007669"/>
    <property type="project" value="TreeGrafter"/>
</dbReference>
<dbReference type="Gene3D" id="3.90.850.10">
    <property type="entry name" value="Fumarylacetoacetase-like, C-terminal domain"/>
    <property type="match status" value="1"/>
</dbReference>